<dbReference type="AlphaFoldDB" id="A0A1B4XY34"/>
<name>A0A1B4XY34_MYCUL</name>
<organism evidence="4 5">
    <name type="scientific">Mycobacterium ulcerans subsp. shinshuense</name>
    <dbReference type="NCBI Taxonomy" id="1124626"/>
    <lineage>
        <taxon>Bacteria</taxon>
        <taxon>Bacillati</taxon>
        <taxon>Actinomycetota</taxon>
        <taxon>Actinomycetes</taxon>
        <taxon>Mycobacteriales</taxon>
        <taxon>Mycobacteriaceae</taxon>
        <taxon>Mycobacterium</taxon>
        <taxon>Mycobacterium ulcerans group</taxon>
    </lineage>
</organism>
<dbReference type="Gene3D" id="1.20.1260.20">
    <property type="entry name" value="PPE superfamily"/>
    <property type="match status" value="1"/>
</dbReference>
<dbReference type="Pfam" id="PF00823">
    <property type="entry name" value="PPE"/>
    <property type="match status" value="1"/>
</dbReference>
<dbReference type="GeneID" id="93434997"/>
<evidence type="ECO:0000259" key="3">
    <source>
        <dbReference type="Pfam" id="PF12484"/>
    </source>
</evidence>
<proteinExistence type="inferred from homology"/>
<sequence>MLDFALLPPKVNSTLMYSGPGSGSMLAAAAAWQALGAELQCTADSYRSLLSGLVSGPWSGPAAAAMSAAAAPHLAWLSATAAQAEQVVRQAAAAASAYEAAFAGMVPPAVVAANRAMLATLVATNLFGQNTPAIAVVEAEYAEMWAQDANAMYQYAATAAAAADLTSFVPPRPATTANGPAAQAAAVGRATGDLLAGDAQSLQQLVEQLPNALRGLSEAALVPSLERILRALGLIGWKWTPNGDGIVLSGALGALIAGLTGSSTLDASTLSNTYIRLVSPFRLTTTALKDIDGLSHSLFPAAAHAGQEAGKAVEALPQALPKLPLSGVSSGLGGIGRAAQIGGLSVPNAWASSMPGLGRVATVPLSSVAAAAAAADPSQHVFGGLPAHGTPARGFAASAAPPRYGFHPRVMTRPPAAG</sequence>
<dbReference type="InterPro" id="IPR038332">
    <property type="entry name" value="PPE_sf"/>
</dbReference>
<evidence type="ECO:0000256" key="1">
    <source>
        <dbReference type="ARBA" id="ARBA00010652"/>
    </source>
</evidence>
<evidence type="ECO:0000313" key="4">
    <source>
        <dbReference type="EMBL" id="BAV39709.1"/>
    </source>
</evidence>
<reference evidence="4 5" key="1">
    <citation type="submission" date="2016-08" db="EMBL/GenBank/DDBJ databases">
        <title>Complete genome sequence of Mycobacterium shinshuense, a subspecies of M. ulcerans.</title>
        <authorList>
            <person name="Yoshida M."/>
            <person name="Ogura Y."/>
            <person name="Hayashi T."/>
            <person name="Hoshino Y."/>
        </authorList>
    </citation>
    <scope>NUCLEOTIDE SEQUENCE [LARGE SCALE GENOMIC DNA]</scope>
    <source>
        <strain evidence="5">ATCC 33728</strain>
    </source>
</reference>
<dbReference type="SUPFAM" id="SSF140459">
    <property type="entry name" value="PE/PPE dimer-like"/>
    <property type="match status" value="1"/>
</dbReference>
<dbReference type="Proteomes" id="UP000218067">
    <property type="component" value="Chromosome"/>
</dbReference>
<dbReference type="InterPro" id="IPR000030">
    <property type="entry name" value="PPE_dom"/>
</dbReference>
<dbReference type="FunFam" id="1.20.1260.20:FF:000001">
    <property type="entry name" value="PPE family protein PPE41"/>
    <property type="match status" value="1"/>
</dbReference>
<evidence type="ECO:0000259" key="2">
    <source>
        <dbReference type="Pfam" id="PF00823"/>
    </source>
</evidence>
<dbReference type="InterPro" id="IPR022171">
    <property type="entry name" value="PPE_C"/>
</dbReference>
<feature type="domain" description="PPE" evidence="2">
    <location>
        <begin position="3"/>
        <end position="165"/>
    </location>
</feature>
<feature type="domain" description="PPE family C-terminal" evidence="3">
    <location>
        <begin position="333"/>
        <end position="414"/>
    </location>
</feature>
<protein>
    <submittedName>
        <fullName evidence="4">PPE family protein</fullName>
    </submittedName>
</protein>
<dbReference type="EMBL" id="AP017624">
    <property type="protein sequence ID" value="BAV39709.1"/>
    <property type="molecule type" value="Genomic_DNA"/>
</dbReference>
<dbReference type="RefSeq" id="WP_096369579.1">
    <property type="nucleotide sequence ID" value="NZ_AP017624.1"/>
</dbReference>
<dbReference type="Pfam" id="PF12484">
    <property type="entry name" value="PPE-SVP"/>
    <property type="match status" value="1"/>
</dbReference>
<comment type="similarity">
    <text evidence="1">Belongs to the mycobacterial PPE family.</text>
</comment>
<evidence type="ECO:0000313" key="5">
    <source>
        <dbReference type="Proteomes" id="UP000218067"/>
    </source>
</evidence>
<dbReference type="PANTHER" id="PTHR46766">
    <property type="entry name" value="GLUTAMINE-RICH PROTEIN 2"/>
    <property type="match status" value="1"/>
</dbReference>
<dbReference type="GO" id="GO:0052572">
    <property type="term" value="P:response to host immune response"/>
    <property type="evidence" value="ECO:0007669"/>
    <property type="project" value="TreeGrafter"/>
</dbReference>
<gene>
    <name evidence="4" type="ORF">SHTP_0320</name>
</gene>
<accession>A0A1B4XY34</accession>
<dbReference type="PANTHER" id="PTHR46766:SF1">
    <property type="entry name" value="GLUTAMINE-RICH PROTEIN 2"/>
    <property type="match status" value="1"/>
</dbReference>